<dbReference type="Proteomes" id="UP000226442">
    <property type="component" value="Unassembled WGS sequence"/>
</dbReference>
<keyword evidence="5" id="KW-1185">Reference proteome</keyword>
<reference evidence="4" key="1">
    <citation type="submission" date="2017-10" db="EMBL/GenBank/DDBJ databases">
        <title>Draft genome sequence of the planktic cyanobacteria Tychonema bourrellyi isolated from alpine lentic freshwater.</title>
        <authorList>
            <person name="Tett A."/>
            <person name="Armanini F."/>
            <person name="Asnicar F."/>
            <person name="Boscaini A."/>
            <person name="Pasolli E."/>
            <person name="Zolfo M."/>
            <person name="Donati C."/>
            <person name="Salmaso N."/>
            <person name="Segata N."/>
        </authorList>
    </citation>
    <scope>NUCLEOTIDE SEQUENCE</scope>
    <source>
        <strain evidence="4">FEM_GT703</strain>
    </source>
</reference>
<evidence type="ECO:0000313" key="5">
    <source>
        <dbReference type="Proteomes" id="UP000226442"/>
    </source>
</evidence>
<comment type="caution">
    <text evidence="4">The sequence shown here is derived from an EMBL/GenBank/DDBJ whole genome shotgun (WGS) entry which is preliminary data.</text>
</comment>
<keyword evidence="1" id="KW-0175">Coiled coil</keyword>
<proteinExistence type="predicted"/>
<sequence length="203" mass="22330">MQNTTLPENNSSSNSNNYSPSVPISLYREVTAELQSAQAMLDSLKTHNQQLLQQNQELRREVETVVQASVYLQQAVNSAQSVTQTGMPQMPPVNRFNLSAASPRLASLPLQANHPVPEEPSPVAQTVAFPFSIAEPELTAPLIPEKLPEKLFTEIPETPYRLRTKPKKASDLSGLWLAIAIFLIVIAAFGGGYLVVRPLLMKK</sequence>
<gene>
    <name evidence="4" type="ORF">CP500_020235</name>
</gene>
<evidence type="ECO:0000313" key="4">
    <source>
        <dbReference type="EMBL" id="PHX53671.1"/>
    </source>
</evidence>
<name>A0A2G4EVW0_9CYAN</name>
<feature type="compositionally biased region" description="Low complexity" evidence="2">
    <location>
        <begin position="9"/>
        <end position="19"/>
    </location>
</feature>
<evidence type="ECO:0000256" key="2">
    <source>
        <dbReference type="SAM" id="MobiDB-lite"/>
    </source>
</evidence>
<dbReference type="AlphaFoldDB" id="A0A2G4EVW0"/>
<feature type="coiled-coil region" evidence="1">
    <location>
        <begin position="27"/>
        <end position="68"/>
    </location>
</feature>
<evidence type="ECO:0000256" key="3">
    <source>
        <dbReference type="SAM" id="Phobius"/>
    </source>
</evidence>
<feature type="region of interest" description="Disordered" evidence="2">
    <location>
        <begin position="1"/>
        <end position="20"/>
    </location>
</feature>
<evidence type="ECO:0000256" key="1">
    <source>
        <dbReference type="SAM" id="Coils"/>
    </source>
</evidence>
<dbReference type="OrthoDB" id="425114at2"/>
<dbReference type="RefSeq" id="WP_096829637.1">
    <property type="nucleotide sequence ID" value="NZ_NXIB02000164.1"/>
</dbReference>
<organism evidence="4 5">
    <name type="scientific">Tychonema bourrellyi FEM_GT703</name>
    <dbReference type="NCBI Taxonomy" id="2040638"/>
    <lineage>
        <taxon>Bacteria</taxon>
        <taxon>Bacillati</taxon>
        <taxon>Cyanobacteriota</taxon>
        <taxon>Cyanophyceae</taxon>
        <taxon>Oscillatoriophycideae</taxon>
        <taxon>Oscillatoriales</taxon>
        <taxon>Microcoleaceae</taxon>
        <taxon>Tychonema</taxon>
    </lineage>
</organism>
<feature type="transmembrane region" description="Helical" evidence="3">
    <location>
        <begin position="175"/>
        <end position="196"/>
    </location>
</feature>
<accession>A0A2G4EVW0</accession>
<dbReference type="EMBL" id="NXIB02000164">
    <property type="protein sequence ID" value="PHX53671.1"/>
    <property type="molecule type" value="Genomic_DNA"/>
</dbReference>
<keyword evidence="3" id="KW-0812">Transmembrane</keyword>
<keyword evidence="3" id="KW-1133">Transmembrane helix</keyword>
<keyword evidence="3" id="KW-0472">Membrane</keyword>
<protein>
    <submittedName>
        <fullName evidence="4">Uncharacterized protein</fullName>
    </submittedName>
</protein>